<keyword evidence="5" id="KW-0067">ATP-binding</keyword>
<name>A0A0P6D2S0_9CRUS</name>
<proteinExistence type="inferred from homology"/>
<keyword evidence="4" id="KW-0227">DNA damage</keyword>
<keyword evidence="6" id="KW-0539">Nucleus</keyword>
<dbReference type="Gene3D" id="1.10.8.60">
    <property type="match status" value="1"/>
</dbReference>
<feature type="domain" description="Checkpoint protein RAD24-like helical bundle" evidence="9">
    <location>
        <begin position="359"/>
        <end position="460"/>
    </location>
</feature>
<evidence type="ECO:0000259" key="9">
    <source>
        <dbReference type="Pfam" id="PF25812"/>
    </source>
</evidence>
<dbReference type="OrthoDB" id="10265971at2759"/>
<evidence type="ECO:0000256" key="1">
    <source>
        <dbReference type="ARBA" id="ARBA00004123"/>
    </source>
</evidence>
<evidence type="ECO:0000313" key="10">
    <source>
        <dbReference type="EMBL" id="JAN08731.1"/>
    </source>
</evidence>
<dbReference type="GO" id="GO:0005524">
    <property type="term" value="F:ATP binding"/>
    <property type="evidence" value="ECO:0007669"/>
    <property type="project" value="UniProtKB-KW"/>
</dbReference>
<dbReference type="InterPro" id="IPR027417">
    <property type="entry name" value="P-loop_NTPase"/>
</dbReference>
<accession>A0A0P6D2S0</accession>
<feature type="region of interest" description="Disordered" evidence="8">
    <location>
        <begin position="323"/>
        <end position="352"/>
    </location>
</feature>
<dbReference type="PANTHER" id="PTHR12172:SF0">
    <property type="entry name" value="CELL CYCLE CHECKPOINT PROTEIN RAD17"/>
    <property type="match status" value="1"/>
</dbReference>
<dbReference type="GO" id="GO:0033314">
    <property type="term" value="P:mitotic DNA replication checkpoint signaling"/>
    <property type="evidence" value="ECO:0007669"/>
    <property type="project" value="TreeGrafter"/>
</dbReference>
<evidence type="ECO:0000256" key="7">
    <source>
        <dbReference type="ARBA" id="ARBA00023306"/>
    </source>
</evidence>
<evidence type="ECO:0000256" key="4">
    <source>
        <dbReference type="ARBA" id="ARBA00022763"/>
    </source>
</evidence>
<dbReference type="EMBL" id="GDIQ01077853">
    <property type="protein sequence ID" value="JAN16884.1"/>
    <property type="molecule type" value="Transcribed_RNA"/>
</dbReference>
<comment type="subcellular location">
    <subcellularLocation>
        <location evidence="1">Nucleus</location>
    </subcellularLocation>
</comment>
<dbReference type="GO" id="GO:0006281">
    <property type="term" value="P:DNA repair"/>
    <property type="evidence" value="ECO:0007669"/>
    <property type="project" value="InterPro"/>
</dbReference>
<protein>
    <submittedName>
        <fullName evidence="10">Cell cycle checkpoint protein RAD17</fullName>
    </submittedName>
</protein>
<dbReference type="Gene3D" id="3.40.50.300">
    <property type="entry name" value="P-loop containing nucleotide triphosphate hydrolases"/>
    <property type="match status" value="1"/>
</dbReference>
<dbReference type="EMBL" id="GDIQ01086006">
    <property type="protein sequence ID" value="JAN08731.1"/>
    <property type="molecule type" value="Transcribed_RNA"/>
</dbReference>
<organism evidence="10">
    <name type="scientific">Daphnia magna</name>
    <dbReference type="NCBI Taxonomy" id="35525"/>
    <lineage>
        <taxon>Eukaryota</taxon>
        <taxon>Metazoa</taxon>
        <taxon>Ecdysozoa</taxon>
        <taxon>Arthropoda</taxon>
        <taxon>Crustacea</taxon>
        <taxon>Branchiopoda</taxon>
        <taxon>Diplostraca</taxon>
        <taxon>Cladocera</taxon>
        <taxon>Anomopoda</taxon>
        <taxon>Daphniidae</taxon>
        <taxon>Daphnia</taxon>
    </lineage>
</organism>
<evidence type="ECO:0000256" key="6">
    <source>
        <dbReference type="ARBA" id="ARBA00023242"/>
    </source>
</evidence>
<dbReference type="GO" id="GO:0003689">
    <property type="term" value="F:DNA clamp loader activity"/>
    <property type="evidence" value="ECO:0007669"/>
    <property type="project" value="TreeGrafter"/>
</dbReference>
<dbReference type="InterPro" id="IPR057927">
    <property type="entry name" value="RAD24-like_helical"/>
</dbReference>
<dbReference type="InterPro" id="IPR004582">
    <property type="entry name" value="Checkpoint_prot_Rad17_Rad24"/>
</dbReference>
<dbReference type="SUPFAM" id="SSF52540">
    <property type="entry name" value="P-loop containing nucleoside triphosphate hydrolases"/>
    <property type="match status" value="1"/>
</dbReference>
<evidence type="ECO:0000256" key="5">
    <source>
        <dbReference type="ARBA" id="ARBA00022840"/>
    </source>
</evidence>
<dbReference type="Pfam" id="PF25812">
    <property type="entry name" value="RAD24_helical"/>
    <property type="match status" value="1"/>
</dbReference>
<keyword evidence="3" id="KW-0547">Nucleotide-binding</keyword>
<dbReference type="Pfam" id="PF03215">
    <property type="entry name" value="Rad17"/>
    <property type="match status" value="1"/>
</dbReference>
<dbReference type="GO" id="GO:0003682">
    <property type="term" value="F:chromatin binding"/>
    <property type="evidence" value="ECO:0007669"/>
    <property type="project" value="TreeGrafter"/>
</dbReference>
<dbReference type="PANTHER" id="PTHR12172">
    <property type="entry name" value="CELL CYCLE CHECKPOINT PROTEIN RAD17"/>
    <property type="match status" value="1"/>
</dbReference>
<evidence type="ECO:0000256" key="8">
    <source>
        <dbReference type="SAM" id="MobiDB-lite"/>
    </source>
</evidence>
<keyword evidence="7" id="KW-0131">Cell cycle</keyword>
<evidence type="ECO:0000256" key="2">
    <source>
        <dbReference type="ARBA" id="ARBA00006168"/>
    </source>
</evidence>
<evidence type="ECO:0000256" key="3">
    <source>
        <dbReference type="ARBA" id="ARBA00022741"/>
    </source>
</evidence>
<reference evidence="10" key="1">
    <citation type="submission" date="2015-10" db="EMBL/GenBank/DDBJ databases">
        <title>EvidentialGene: Evidence-directed Construction of Complete mRNA Transcriptomes without Genomes.</title>
        <authorList>
            <person name="Gilbert D.G."/>
        </authorList>
    </citation>
    <scope>NUCLEOTIDE SEQUENCE</scope>
</reference>
<sequence length="595" mass="68662">MLSMNSCGLYFVALCSLWYDQNINILIMTQNGWVKPDFGTSSTGSYHQIGKGKSVNLMLCDSSRKKRPQEFMESMENICSPTSSSELVVQKKKVAEVKCWLEQAFSTSNHQARFLLITGPPGCGKYQTLSIICREMHIDILAWEEPIRHYSATEWDIDNPTYRTESNQIDSNFYNHLEEFLERASRFCTLKIKDEKLPLGPKTTLRKILLLQDYPPMIFQNLERWHNILLKFGSRGKIPAVFIVTSNKSFSSMQLKLFPHDLQERLNMSTIHFSGLANTFVLKALQKIAFKSQKATPLEVIQGIAGSCNGDLRSALNTMNWMNTRSNNNEKQHFYPKKRKLSSQRERNSSETAYVRDGSMDFMHAIGKILHSKRLSEVQCNPPGLPPHLSDEFRMPLKENVNELTRNIGDTSYKVLLYLHHNYPVYFNRIEDVSKAIGYLSSVDSLGNQIMYKEIYEEYSLLTAIRGLMFSNTSVNGSTWRPLRKPDHFSITLKQQEFRAEMQEMNGKQCGPSFFSETWPFMRLIRERMKITSGLNQIPQQDYGHKLEGHQLRIIQTTTQEYKPTEFEAPEFSVNENARSNSEVDTGILIEEYED</sequence>
<dbReference type="GO" id="GO:0000077">
    <property type="term" value="P:DNA damage checkpoint signaling"/>
    <property type="evidence" value="ECO:0007669"/>
    <property type="project" value="TreeGrafter"/>
</dbReference>
<comment type="similarity">
    <text evidence="2">Belongs to the rad17/RAD24 family.</text>
</comment>
<dbReference type="AlphaFoldDB" id="A0A0P6D2S0"/>
<dbReference type="GO" id="GO:0005634">
    <property type="term" value="C:nucleus"/>
    <property type="evidence" value="ECO:0007669"/>
    <property type="project" value="UniProtKB-SubCell"/>
</dbReference>